<dbReference type="Pfam" id="PF17754">
    <property type="entry name" value="TetR_C_14"/>
    <property type="match status" value="1"/>
</dbReference>
<evidence type="ECO:0000256" key="1">
    <source>
        <dbReference type="ARBA" id="ARBA00023015"/>
    </source>
</evidence>
<protein>
    <submittedName>
        <fullName evidence="6">Transcriptional regulator, TetR family</fullName>
    </submittedName>
</protein>
<dbReference type="PRINTS" id="PR00455">
    <property type="entry name" value="HTHTETR"/>
</dbReference>
<dbReference type="InterPro" id="IPR041347">
    <property type="entry name" value="MftR_C"/>
</dbReference>
<dbReference type="SUPFAM" id="SSF46689">
    <property type="entry name" value="Homeodomain-like"/>
    <property type="match status" value="1"/>
</dbReference>
<dbReference type="PANTHER" id="PTHR30055">
    <property type="entry name" value="HTH-TYPE TRANSCRIPTIONAL REGULATOR RUTR"/>
    <property type="match status" value="1"/>
</dbReference>
<keyword evidence="1" id="KW-0805">Transcription regulation</keyword>
<organism evidence="6 7">
    <name type="scientific">Marinactinospora thermotolerans DSM 45154</name>
    <dbReference type="NCBI Taxonomy" id="1122192"/>
    <lineage>
        <taxon>Bacteria</taxon>
        <taxon>Bacillati</taxon>
        <taxon>Actinomycetota</taxon>
        <taxon>Actinomycetes</taxon>
        <taxon>Streptosporangiales</taxon>
        <taxon>Nocardiopsidaceae</taxon>
        <taxon>Marinactinospora</taxon>
    </lineage>
</organism>
<dbReference type="InterPro" id="IPR050109">
    <property type="entry name" value="HTH-type_TetR-like_transc_reg"/>
</dbReference>
<dbReference type="Proteomes" id="UP000190637">
    <property type="component" value="Unassembled WGS sequence"/>
</dbReference>
<accession>A0A1T4K1G7</accession>
<evidence type="ECO:0000256" key="2">
    <source>
        <dbReference type="ARBA" id="ARBA00023125"/>
    </source>
</evidence>
<proteinExistence type="predicted"/>
<dbReference type="AlphaFoldDB" id="A0A1T4K1G7"/>
<gene>
    <name evidence="6" type="ORF">SAMN02745673_00109</name>
</gene>
<dbReference type="STRING" id="1122192.SAMN02745673_00109"/>
<evidence type="ECO:0000256" key="3">
    <source>
        <dbReference type="ARBA" id="ARBA00023163"/>
    </source>
</evidence>
<keyword evidence="3" id="KW-0804">Transcription</keyword>
<dbReference type="PANTHER" id="PTHR30055:SF238">
    <property type="entry name" value="MYCOFACTOCIN BIOSYNTHESIS TRANSCRIPTIONAL REGULATOR MFTR-RELATED"/>
    <property type="match status" value="1"/>
</dbReference>
<sequence length="205" mass="22365">MTDMANTNGLREVSRRAVRSKIAQAAEELFAVKGFDATTVDDIAESVGMSQRTFFRYFASKEDAALDSFERQSDDFLARLAGRPSEEAPWDSLRRVFDVVVEQCADAGHRERVAAVHRFIEASPTLLAAYLQKMDCLQQRLLEALVARSSANGRTADEPVLRAVVGAAFACLQAALARTADSLEGEDIATCLDRVMAALRPSCCG</sequence>
<reference evidence="6 7" key="1">
    <citation type="submission" date="2017-02" db="EMBL/GenBank/DDBJ databases">
        <authorList>
            <person name="Peterson S.W."/>
        </authorList>
    </citation>
    <scope>NUCLEOTIDE SEQUENCE [LARGE SCALE GENOMIC DNA]</scope>
    <source>
        <strain evidence="6 7">DSM 45154</strain>
    </source>
</reference>
<dbReference type="EMBL" id="FUWS01000001">
    <property type="protein sequence ID" value="SJZ36228.1"/>
    <property type="molecule type" value="Genomic_DNA"/>
</dbReference>
<feature type="domain" description="HTH tetR-type" evidence="5">
    <location>
        <begin position="16"/>
        <end position="76"/>
    </location>
</feature>
<dbReference type="InterPro" id="IPR001647">
    <property type="entry name" value="HTH_TetR"/>
</dbReference>
<feature type="DNA-binding region" description="H-T-H motif" evidence="4">
    <location>
        <begin position="39"/>
        <end position="58"/>
    </location>
</feature>
<dbReference type="PROSITE" id="PS50977">
    <property type="entry name" value="HTH_TETR_2"/>
    <property type="match status" value="1"/>
</dbReference>
<name>A0A1T4K1G7_9ACTN</name>
<evidence type="ECO:0000313" key="6">
    <source>
        <dbReference type="EMBL" id="SJZ36228.1"/>
    </source>
</evidence>
<keyword evidence="2 4" id="KW-0238">DNA-binding</keyword>
<dbReference type="GO" id="GO:0003700">
    <property type="term" value="F:DNA-binding transcription factor activity"/>
    <property type="evidence" value="ECO:0007669"/>
    <property type="project" value="TreeGrafter"/>
</dbReference>
<dbReference type="GO" id="GO:0000976">
    <property type="term" value="F:transcription cis-regulatory region binding"/>
    <property type="evidence" value="ECO:0007669"/>
    <property type="project" value="TreeGrafter"/>
</dbReference>
<dbReference type="InterPro" id="IPR009057">
    <property type="entry name" value="Homeodomain-like_sf"/>
</dbReference>
<dbReference type="Gene3D" id="1.10.10.60">
    <property type="entry name" value="Homeodomain-like"/>
    <property type="match status" value="1"/>
</dbReference>
<keyword evidence="7" id="KW-1185">Reference proteome</keyword>
<evidence type="ECO:0000256" key="4">
    <source>
        <dbReference type="PROSITE-ProRule" id="PRU00335"/>
    </source>
</evidence>
<evidence type="ECO:0000259" key="5">
    <source>
        <dbReference type="PROSITE" id="PS50977"/>
    </source>
</evidence>
<dbReference type="Pfam" id="PF00440">
    <property type="entry name" value="TetR_N"/>
    <property type="match status" value="1"/>
</dbReference>
<evidence type="ECO:0000313" key="7">
    <source>
        <dbReference type="Proteomes" id="UP000190637"/>
    </source>
</evidence>
<dbReference type="Gene3D" id="1.10.357.10">
    <property type="entry name" value="Tetracycline Repressor, domain 2"/>
    <property type="match status" value="1"/>
</dbReference>